<organism evidence="1 2">
    <name type="scientific">Nosema granulosis</name>
    <dbReference type="NCBI Taxonomy" id="83296"/>
    <lineage>
        <taxon>Eukaryota</taxon>
        <taxon>Fungi</taxon>
        <taxon>Fungi incertae sedis</taxon>
        <taxon>Microsporidia</taxon>
        <taxon>Nosematidae</taxon>
        <taxon>Nosema</taxon>
    </lineage>
</organism>
<gene>
    <name evidence="1" type="ORF">NGRA_3110</name>
</gene>
<dbReference type="EMBL" id="SBJO01000588">
    <property type="protein sequence ID" value="KAF9760580.1"/>
    <property type="molecule type" value="Genomic_DNA"/>
</dbReference>
<protein>
    <submittedName>
        <fullName evidence="1">Uncharacterized protein</fullName>
    </submittedName>
</protein>
<reference evidence="1 2" key="1">
    <citation type="journal article" date="2020" name="Genome Biol. Evol.">
        <title>Comparative genomics of strictly vertically transmitted, feminizing microsporidia endosymbionts of amphipod crustaceans.</title>
        <authorList>
            <person name="Cormier A."/>
            <person name="Chebbi M.A."/>
            <person name="Giraud I."/>
            <person name="Wattier R."/>
            <person name="Teixeira M."/>
            <person name="Gilbert C."/>
            <person name="Rigaud T."/>
            <person name="Cordaux R."/>
        </authorList>
    </citation>
    <scope>NUCLEOTIDE SEQUENCE [LARGE SCALE GENOMIC DNA]</scope>
    <source>
        <strain evidence="1 2">Ou3-Ou53</strain>
    </source>
</reference>
<evidence type="ECO:0000313" key="1">
    <source>
        <dbReference type="EMBL" id="KAF9760580.1"/>
    </source>
</evidence>
<feature type="non-terminal residue" evidence="1">
    <location>
        <position position="1"/>
    </location>
</feature>
<proteinExistence type="predicted"/>
<accession>A0A9P6GWU0</accession>
<dbReference type="Proteomes" id="UP000740883">
    <property type="component" value="Unassembled WGS sequence"/>
</dbReference>
<keyword evidence="2" id="KW-1185">Reference proteome</keyword>
<evidence type="ECO:0000313" key="2">
    <source>
        <dbReference type="Proteomes" id="UP000740883"/>
    </source>
</evidence>
<dbReference type="AlphaFoldDB" id="A0A9P6GWU0"/>
<sequence>VLISDNEESKSKRIFFYKYFNDLFTVRKENYCCELKNYPENIELINLDSKTSALVFVFTADSNLKNNDEINIFSSFLKIYINLIKMKYNCNEIIFDLNIQYNRLYFRFYGQNVVLKRFLKFFDFLLPYVSSKNETYKYFINNFSNDKILKDNFKIPKEHLKSELLKNGHILRLMMKLDTKIIYIGPKDNVVEKTILNIQKRCHLRKLFEKVKICSNDSLIGEVETRSALKTISFYLVLMEPCFCHEILINKMCETLFLKYFREFFTNNCGFIYYKGFKVKNIYNPNVIEIFIQSTLEIEQLYKIIRDLHEFFNNKIDAFSKEEFSLLKETVKNKLQVEDFRNPSHIMKFLKNIGFLIDFKDAKHYIDVFLTFFNDMDLFKSTLKFLVANKFIFPREYLLFINEQH</sequence>
<comment type="caution">
    <text evidence="1">The sequence shown here is derived from an EMBL/GenBank/DDBJ whole genome shotgun (WGS) entry which is preliminary data.</text>
</comment>
<name>A0A9P6GWU0_9MICR</name>